<dbReference type="Gene3D" id="1.10.10.800">
    <property type="match status" value="1"/>
</dbReference>
<evidence type="ECO:0008006" key="3">
    <source>
        <dbReference type="Google" id="ProtNLM"/>
    </source>
</evidence>
<accession>A0ABW3DYR3</accession>
<evidence type="ECO:0000313" key="2">
    <source>
        <dbReference type="Proteomes" id="UP001597024"/>
    </source>
</evidence>
<feature type="non-terminal residue" evidence="1">
    <location>
        <position position="1"/>
    </location>
</feature>
<dbReference type="PANTHER" id="PTHR47751:SF2">
    <property type="entry name" value="DLTD N-TERMINAL DOMAIN PROTEIN (AFU_ORTHOLOGUE AFUA_8G00380)-RELATED"/>
    <property type="match status" value="1"/>
</dbReference>
<comment type="caution">
    <text evidence="1">The sequence shown here is derived from an EMBL/GenBank/DDBJ whole genome shotgun (WGS) entry which is preliminary data.</text>
</comment>
<organism evidence="1 2">
    <name type="scientific">Streptosporangium algeriense</name>
    <dbReference type="NCBI Taxonomy" id="1682748"/>
    <lineage>
        <taxon>Bacteria</taxon>
        <taxon>Bacillati</taxon>
        <taxon>Actinomycetota</taxon>
        <taxon>Actinomycetes</taxon>
        <taxon>Streptosporangiales</taxon>
        <taxon>Streptosporangiaceae</taxon>
        <taxon>Streptosporangium</taxon>
    </lineage>
</organism>
<protein>
    <recommendedName>
        <fullName evidence="3">Alpha/beta hydrolase</fullName>
    </recommendedName>
</protein>
<dbReference type="EMBL" id="JBHTHX010001566">
    <property type="protein sequence ID" value="MFD0888928.1"/>
    <property type="molecule type" value="Genomic_DNA"/>
</dbReference>
<reference evidence="2" key="1">
    <citation type="journal article" date="2019" name="Int. J. Syst. Evol. Microbiol.">
        <title>The Global Catalogue of Microorganisms (GCM) 10K type strain sequencing project: providing services to taxonomists for standard genome sequencing and annotation.</title>
        <authorList>
            <consortium name="The Broad Institute Genomics Platform"/>
            <consortium name="The Broad Institute Genome Sequencing Center for Infectious Disease"/>
            <person name="Wu L."/>
            <person name="Ma J."/>
        </authorList>
    </citation>
    <scope>NUCLEOTIDE SEQUENCE [LARGE SCALE GENOMIC DNA]</scope>
    <source>
        <strain evidence="2">CCUG 62974</strain>
    </source>
</reference>
<name>A0ABW3DYR3_9ACTN</name>
<evidence type="ECO:0000313" key="1">
    <source>
        <dbReference type="EMBL" id="MFD0888928.1"/>
    </source>
</evidence>
<proteinExistence type="predicted"/>
<gene>
    <name evidence="1" type="ORF">ACFQ08_30705</name>
</gene>
<keyword evidence="2" id="KW-1185">Reference proteome</keyword>
<dbReference type="InterPro" id="IPR051411">
    <property type="entry name" value="Polyketide_trans_af380"/>
</dbReference>
<dbReference type="InterPro" id="IPR029058">
    <property type="entry name" value="AB_hydrolase_fold"/>
</dbReference>
<dbReference type="Proteomes" id="UP001597024">
    <property type="component" value="Unassembled WGS sequence"/>
</dbReference>
<dbReference type="PANTHER" id="PTHR47751">
    <property type="entry name" value="SUPERFAMILY HYDROLASE, PUTATIVE (AFU_ORTHOLOGUE AFUA_2G16580)-RELATED"/>
    <property type="match status" value="1"/>
</dbReference>
<dbReference type="Gene3D" id="3.40.50.1820">
    <property type="entry name" value="alpha/beta hydrolase"/>
    <property type="match status" value="1"/>
</dbReference>
<sequence length="135" mass="14914">VLERQDRGGAVEYLPAVAEEGEAAMPGPEPFAYYGTGRGACPHWRNEVTRASLGELLTVDDMIGADLLSPTPGLVVHGVVDRMSPPENAEEVYRRMEEPRRLVWLDTRRHTDLYDAGPCVARAVEVTAEFLAEHL</sequence>
<dbReference type="SUPFAM" id="SSF53474">
    <property type="entry name" value="alpha/beta-Hydrolases"/>
    <property type="match status" value="1"/>
</dbReference>